<dbReference type="SUPFAM" id="SSF81296">
    <property type="entry name" value="E set domains"/>
    <property type="match status" value="1"/>
</dbReference>
<dbReference type="OrthoDB" id="26242at2759"/>
<keyword evidence="5 7" id="KW-0268">Exocytosis</keyword>
<dbReference type="Gene3D" id="2.60.40.10">
    <property type="entry name" value="Immunoglobulins"/>
    <property type="match status" value="1"/>
</dbReference>
<dbReference type="PANTHER" id="PTHR13043">
    <property type="entry name" value="EXOCYST COMPLEX COMPONENT SEC5"/>
    <property type="match status" value="1"/>
</dbReference>
<dbReference type="GO" id="GO:0006887">
    <property type="term" value="P:exocytosis"/>
    <property type="evidence" value="ECO:0007669"/>
    <property type="project" value="UniProtKB-KW"/>
</dbReference>
<evidence type="ECO:0000256" key="1">
    <source>
        <dbReference type="ARBA" id="ARBA00002660"/>
    </source>
</evidence>
<dbReference type="Pfam" id="PF15469">
    <property type="entry name" value="Sec5"/>
    <property type="match status" value="1"/>
</dbReference>
<evidence type="ECO:0000259" key="8">
    <source>
        <dbReference type="Pfam" id="PF01833"/>
    </source>
</evidence>
<protein>
    <recommendedName>
        <fullName evidence="3 7">Exocyst complex component 2</fullName>
    </recommendedName>
</protein>
<dbReference type="GO" id="GO:0000145">
    <property type="term" value="C:exocyst"/>
    <property type="evidence" value="ECO:0007669"/>
    <property type="project" value="UniProtKB-UniRule"/>
</dbReference>
<evidence type="ECO:0000256" key="6">
    <source>
        <dbReference type="ARBA" id="ARBA00022927"/>
    </source>
</evidence>
<organism evidence="10 11">
    <name type="scientific">Clunio marinus</name>
    <dbReference type="NCBI Taxonomy" id="568069"/>
    <lineage>
        <taxon>Eukaryota</taxon>
        <taxon>Metazoa</taxon>
        <taxon>Ecdysozoa</taxon>
        <taxon>Arthropoda</taxon>
        <taxon>Hexapoda</taxon>
        <taxon>Insecta</taxon>
        <taxon>Pterygota</taxon>
        <taxon>Neoptera</taxon>
        <taxon>Endopterygota</taxon>
        <taxon>Diptera</taxon>
        <taxon>Nematocera</taxon>
        <taxon>Chironomoidea</taxon>
        <taxon>Chironomidae</taxon>
        <taxon>Clunio</taxon>
    </lineage>
</organism>
<comment type="subunit">
    <text evidence="7">Component of the exocyst complex.</text>
</comment>
<evidence type="ECO:0000256" key="3">
    <source>
        <dbReference type="ARBA" id="ARBA00017526"/>
    </source>
</evidence>
<dbReference type="AlphaFoldDB" id="A0A1J1IZG8"/>
<gene>
    <name evidence="10" type="ORF">CLUMA_CG018700</name>
</gene>
<evidence type="ECO:0000313" key="10">
    <source>
        <dbReference type="EMBL" id="CRL05667.1"/>
    </source>
</evidence>
<dbReference type="FunFam" id="2.60.40.10:FF:000196">
    <property type="entry name" value="Exocyst complex component 2"/>
    <property type="match status" value="1"/>
</dbReference>
<feature type="domain" description="Exocyst complex component EXOC2/Sec5 N-terminal" evidence="9">
    <location>
        <begin position="126"/>
        <end position="892"/>
    </location>
</feature>
<sequence>MAPPPLVTGISPKEGPPGTKITIRGENLGVKANDLIGVQICGGDCSFEWQSRNKIIARTGINGTKGKGDVIVTSLSGGAGTSTVQFRTYTEMIGPLKESAVWVEESPVQSLAWGRRTMAPSGYSQEDPLGLSIEGNEKKFPDDLREIFPEHSGDLSRENFSPCWFLLENHHATSFDDLKAGYSFLKRKVEGQKEGQLSFLKTHVSAVIDQLDTLMNLKTKMEIEGEIDLAKRVNNLQGTIEKSIESSHELFDDVLSRREKADKARAALSVLNRYKFLFCLPTNIEKNASKNEFDIIVNDYARAKNLYGKSEIPLIQKVLAEVDEIILEIRRKLHQKIQEMPQGVEQQKRFVKSLINLEIQQVGTIQSEKLKIVDPAWGAIESRARYIEQTFKNTYEEFQERENSMKDNSKRDLNAPPIRVLFCEEITEIATGQFPDLWRLGQSYFTGELRGINEPKPGNFKQIILNAIERFCSYVRAAILPQNQKFQAVASWAFTSSSQLQQFSTWLPTCLRYLRVSYASLIRLDLPGEALDIVLKLIDELRLFCLTTILKRAIDKVKKLHEKETWELTVPEFPGATALPSKLEEILVEVLDEGQQICLMMEVRENPLFDTPNSEGHREVAKIVETILSCFSNVVEELATERSDDEVQHMPKQLIGFPTNSSLLPHSINLTEAKSTISSTITITWEHRLLCCLANSAYCNKTFINSLGNLFVKFGYPIPKLALENSRTIVNNVFSNLLEIYVEHKSDPLVSTIEPSMYIVSHFKWNRVEKFDNLSPYTHECLDNVVSVYSEIFAVSPFLLRPILEQIIQTIAEELARLMSCVEEFNVIGKKQATLDIRMIRDVLRVYSNERAKASFNEALESIPKLANDENREVENLLAIIKQQMKLQLMCLTVLNP</sequence>
<proteinExistence type="inferred from homology"/>
<dbReference type="InterPro" id="IPR014756">
    <property type="entry name" value="Ig_E-set"/>
</dbReference>
<dbReference type="Pfam" id="PF01833">
    <property type="entry name" value="TIG"/>
    <property type="match status" value="1"/>
</dbReference>
<keyword evidence="4 7" id="KW-0813">Transport</keyword>
<dbReference type="GO" id="GO:0048468">
    <property type="term" value="P:cell development"/>
    <property type="evidence" value="ECO:0007669"/>
    <property type="project" value="UniProtKB-ARBA"/>
</dbReference>
<reference evidence="10 11" key="1">
    <citation type="submission" date="2015-04" db="EMBL/GenBank/DDBJ databases">
        <authorList>
            <person name="Syromyatnikov M.Y."/>
            <person name="Popov V.N."/>
        </authorList>
    </citation>
    <scope>NUCLEOTIDE SEQUENCE [LARGE SCALE GENOMIC DNA]</scope>
</reference>
<dbReference type="InterPro" id="IPR013783">
    <property type="entry name" value="Ig-like_fold"/>
</dbReference>
<keyword evidence="6 7" id="KW-0653">Protein transport</keyword>
<dbReference type="CDD" id="cd00603">
    <property type="entry name" value="IPT_PCSR"/>
    <property type="match status" value="1"/>
</dbReference>
<dbReference type="STRING" id="568069.A0A1J1IZG8"/>
<keyword evidence="11" id="KW-1185">Reference proteome</keyword>
<accession>A0A1J1IZG8</accession>
<dbReference type="PANTHER" id="PTHR13043:SF1">
    <property type="entry name" value="EXOCYST COMPLEX COMPONENT 2"/>
    <property type="match status" value="1"/>
</dbReference>
<dbReference type="Proteomes" id="UP000183832">
    <property type="component" value="Unassembled WGS sequence"/>
</dbReference>
<dbReference type="EMBL" id="CVRI01000065">
    <property type="protein sequence ID" value="CRL05667.1"/>
    <property type="molecule type" value="Genomic_DNA"/>
</dbReference>
<evidence type="ECO:0000256" key="4">
    <source>
        <dbReference type="ARBA" id="ARBA00022448"/>
    </source>
</evidence>
<evidence type="ECO:0000256" key="7">
    <source>
        <dbReference type="RuleBase" id="RU365069"/>
    </source>
</evidence>
<evidence type="ECO:0000313" key="11">
    <source>
        <dbReference type="Proteomes" id="UP000183832"/>
    </source>
</evidence>
<comment type="similarity">
    <text evidence="2 7">Belongs to the SEC5 family.</text>
</comment>
<comment type="function">
    <text evidence="1 7">Component of the exocyst complex involved in the docking of exocytic vesicles with fusion sites on the plasma membrane.</text>
</comment>
<evidence type="ECO:0000259" key="9">
    <source>
        <dbReference type="Pfam" id="PF15469"/>
    </source>
</evidence>
<dbReference type="InterPro" id="IPR002909">
    <property type="entry name" value="IPT_dom"/>
</dbReference>
<dbReference type="GO" id="GO:0006893">
    <property type="term" value="P:Golgi to plasma membrane transport"/>
    <property type="evidence" value="ECO:0007669"/>
    <property type="project" value="UniProtKB-UniRule"/>
</dbReference>
<dbReference type="GO" id="GO:0015031">
    <property type="term" value="P:protein transport"/>
    <property type="evidence" value="ECO:0007669"/>
    <property type="project" value="UniProtKB-KW"/>
</dbReference>
<dbReference type="GO" id="GO:0048731">
    <property type="term" value="P:system development"/>
    <property type="evidence" value="ECO:0007669"/>
    <property type="project" value="UniProtKB-ARBA"/>
</dbReference>
<dbReference type="InterPro" id="IPR039481">
    <property type="entry name" value="EXOC2/Sec5_N_dom"/>
</dbReference>
<evidence type="ECO:0000256" key="5">
    <source>
        <dbReference type="ARBA" id="ARBA00022483"/>
    </source>
</evidence>
<name>A0A1J1IZG8_9DIPT</name>
<evidence type="ECO:0000256" key="2">
    <source>
        <dbReference type="ARBA" id="ARBA00010578"/>
    </source>
</evidence>
<feature type="domain" description="IPT/TIG" evidence="8">
    <location>
        <begin position="5"/>
        <end position="86"/>
    </location>
</feature>
<dbReference type="InterPro" id="IPR029175">
    <property type="entry name" value="EXOC2/Sec5"/>
</dbReference>